<evidence type="ECO:0008006" key="3">
    <source>
        <dbReference type="Google" id="ProtNLM"/>
    </source>
</evidence>
<sequence>MTTKSDVYQMGLILHLMATWRHLPCGSDPALIELPAEAQSVVGLLSFIVWYLQVEPNDRADCDTDLEHGCLPAVEMLEQRRDALFKRDGALDRRLWSAIEFG</sequence>
<name>A0AAV9P3I9_9PEZI</name>
<dbReference type="InterPro" id="IPR011009">
    <property type="entry name" value="Kinase-like_dom_sf"/>
</dbReference>
<dbReference type="Gene3D" id="1.10.510.10">
    <property type="entry name" value="Transferase(Phosphotransferase) domain 1"/>
    <property type="match status" value="1"/>
</dbReference>
<dbReference type="GeneID" id="89928404"/>
<organism evidence="1 2">
    <name type="scientific">Saxophila tyrrhenica</name>
    <dbReference type="NCBI Taxonomy" id="1690608"/>
    <lineage>
        <taxon>Eukaryota</taxon>
        <taxon>Fungi</taxon>
        <taxon>Dikarya</taxon>
        <taxon>Ascomycota</taxon>
        <taxon>Pezizomycotina</taxon>
        <taxon>Dothideomycetes</taxon>
        <taxon>Dothideomycetidae</taxon>
        <taxon>Mycosphaerellales</taxon>
        <taxon>Extremaceae</taxon>
        <taxon>Saxophila</taxon>
    </lineage>
</organism>
<dbReference type="EMBL" id="JAVRRT010000011">
    <property type="protein sequence ID" value="KAK5167369.1"/>
    <property type="molecule type" value="Genomic_DNA"/>
</dbReference>
<proteinExistence type="predicted"/>
<keyword evidence="2" id="KW-1185">Reference proteome</keyword>
<gene>
    <name evidence="1" type="ORF">LTR77_007068</name>
</gene>
<dbReference type="SUPFAM" id="SSF56112">
    <property type="entry name" value="Protein kinase-like (PK-like)"/>
    <property type="match status" value="1"/>
</dbReference>
<protein>
    <recommendedName>
        <fullName evidence="3">Protein kinase domain-containing protein</fullName>
    </recommendedName>
</protein>
<dbReference type="Proteomes" id="UP001337655">
    <property type="component" value="Unassembled WGS sequence"/>
</dbReference>
<dbReference type="AlphaFoldDB" id="A0AAV9P3I9"/>
<evidence type="ECO:0000313" key="1">
    <source>
        <dbReference type="EMBL" id="KAK5167369.1"/>
    </source>
</evidence>
<accession>A0AAV9P3I9</accession>
<reference evidence="1 2" key="1">
    <citation type="submission" date="2023-08" db="EMBL/GenBank/DDBJ databases">
        <title>Black Yeasts Isolated from many extreme environments.</title>
        <authorList>
            <person name="Coleine C."/>
            <person name="Stajich J.E."/>
            <person name="Selbmann L."/>
        </authorList>
    </citation>
    <scope>NUCLEOTIDE SEQUENCE [LARGE SCALE GENOMIC DNA]</scope>
    <source>
        <strain evidence="1 2">CCFEE 5935</strain>
    </source>
</reference>
<evidence type="ECO:0000313" key="2">
    <source>
        <dbReference type="Proteomes" id="UP001337655"/>
    </source>
</evidence>
<dbReference type="RefSeq" id="XP_064657075.1">
    <property type="nucleotide sequence ID" value="XM_064804305.1"/>
</dbReference>
<comment type="caution">
    <text evidence="1">The sequence shown here is derived from an EMBL/GenBank/DDBJ whole genome shotgun (WGS) entry which is preliminary data.</text>
</comment>